<dbReference type="Bgee" id="WBGene00019431">
    <property type="expression patterns" value="Expressed in adult organism and 2 other cell types or tissues"/>
</dbReference>
<dbReference type="InParanoid" id="O44550"/>
<dbReference type="PANTHER" id="PTHR22947">
    <property type="entry name" value="MAJOR SPERM PROTEIN"/>
    <property type="match status" value="1"/>
</dbReference>
<dbReference type="HOGENOM" id="CLU_1788564_0_0_1"/>
<dbReference type="PANTHER" id="PTHR22947:SF20">
    <property type="entry name" value="MAJOR SPERM PROTEIN"/>
    <property type="match status" value="1"/>
</dbReference>
<dbReference type="InterPro" id="IPR000535">
    <property type="entry name" value="MSP_dom"/>
</dbReference>
<dbReference type="STRING" id="6239.K06A5.3.1"/>
<dbReference type="AlphaFoldDB" id="O44550"/>
<dbReference type="PROSITE" id="PS50202">
    <property type="entry name" value="MSP"/>
    <property type="match status" value="1"/>
</dbReference>
<comment type="function">
    <text evidence="1">Central component in molecular interactions underlying sperm crawling. Forms an extensive filament system that extends from sperm villipoda, along the leading edge of the pseudopod.</text>
</comment>
<keyword evidence="1" id="KW-0963">Cytoplasm</keyword>
<evidence type="ECO:0000259" key="2">
    <source>
        <dbReference type="PROSITE" id="PS50202"/>
    </source>
</evidence>
<dbReference type="FunCoup" id="O44550">
    <property type="interactions" value="339"/>
</dbReference>
<evidence type="ECO:0000313" key="4">
    <source>
        <dbReference type="Proteomes" id="UP000001940"/>
    </source>
</evidence>
<dbReference type="InterPro" id="IPR051774">
    <property type="entry name" value="Sperm-specific_class_P"/>
</dbReference>
<evidence type="ECO:0000313" key="5">
    <source>
        <dbReference type="WormBase" id="K06A5.3"/>
    </source>
</evidence>
<dbReference type="Pfam" id="PF00635">
    <property type="entry name" value="Motile_Sperm"/>
    <property type="match status" value="1"/>
</dbReference>
<dbReference type="RefSeq" id="NP_491860.1">
    <property type="nucleotide sequence ID" value="NM_059459.3"/>
</dbReference>
<dbReference type="OrthoDB" id="5823520at2759"/>
<dbReference type="PIR" id="T15089">
    <property type="entry name" value="T15089"/>
</dbReference>
<organism evidence="3 4">
    <name type="scientific">Caenorhabditis elegans</name>
    <dbReference type="NCBI Taxonomy" id="6239"/>
    <lineage>
        <taxon>Eukaryota</taxon>
        <taxon>Metazoa</taxon>
        <taxon>Ecdysozoa</taxon>
        <taxon>Nematoda</taxon>
        <taxon>Chromadorea</taxon>
        <taxon>Rhabditida</taxon>
        <taxon>Rhabditina</taxon>
        <taxon>Rhabditomorpha</taxon>
        <taxon>Rhabditoidea</taxon>
        <taxon>Rhabditidae</taxon>
        <taxon>Peloderinae</taxon>
        <taxon>Caenorhabditis</taxon>
    </lineage>
</organism>
<protein>
    <recommendedName>
        <fullName evidence="1">Major sperm protein</fullName>
    </recommendedName>
</protein>
<keyword evidence="4" id="KW-1185">Reference proteome</keyword>
<dbReference type="AGR" id="WB:WBGene00019431"/>
<proteinExistence type="predicted"/>
<dbReference type="eggNOG" id="ENOG502T1YU">
    <property type="taxonomic scope" value="Eukaryota"/>
</dbReference>
<sequence length="145" mass="16812">MEASKEFPGFPNDFHAFEVSPIPFDINSKELSLKNHSNRAILFKVKCTNNKRIRIEECSDILKPGNETTATIKKLVDTVDGDSLYVIYTLVGKEWHNERMSAWRCWERAKKQAVPTQCISVPIKRSSECEKKEKKYEKEKTKSED</sequence>
<name>O44550_CAEEL</name>
<dbReference type="CTD" id="172352"/>
<dbReference type="Gene3D" id="2.60.40.10">
    <property type="entry name" value="Immunoglobulins"/>
    <property type="match status" value="1"/>
</dbReference>
<dbReference type="UCSC" id="K06A5.3">
    <property type="organism name" value="c. elegans"/>
</dbReference>
<evidence type="ECO:0000256" key="1">
    <source>
        <dbReference type="RuleBase" id="RU003425"/>
    </source>
</evidence>
<dbReference type="WormBase" id="K06A5.3">
    <property type="protein sequence ID" value="CE11772"/>
    <property type="gene ID" value="WBGene00019431"/>
</dbReference>
<dbReference type="InterPro" id="IPR008962">
    <property type="entry name" value="PapD-like_sf"/>
</dbReference>
<dbReference type="Proteomes" id="UP000001940">
    <property type="component" value="Chromosome I"/>
</dbReference>
<keyword evidence="1" id="KW-0206">Cytoskeleton</keyword>
<dbReference type="OMA" id="WHDERMS"/>
<reference evidence="3 4" key="1">
    <citation type="journal article" date="1998" name="Science">
        <title>Genome sequence of the nematode C. elegans: a platform for investigating biology.</title>
        <authorList>
            <consortium name="The C. elegans sequencing consortium"/>
            <person name="Sulson J.E."/>
            <person name="Waterston R."/>
        </authorList>
    </citation>
    <scope>NUCLEOTIDE SEQUENCE [LARGE SCALE GENOMIC DNA]</scope>
    <source>
        <strain evidence="3 4">Bristol N2</strain>
    </source>
</reference>
<evidence type="ECO:0000313" key="3">
    <source>
        <dbReference type="EMBL" id="CCD68113.1"/>
    </source>
</evidence>
<dbReference type="SMR" id="O44550"/>
<dbReference type="InterPro" id="IPR013783">
    <property type="entry name" value="Ig-like_fold"/>
</dbReference>
<gene>
    <name evidence="3" type="ORF">CELE_K06A5.3</name>
    <name evidence="3 5" type="ORF">K06A5.3</name>
</gene>
<dbReference type="KEGG" id="cel:CELE_K06A5.3"/>
<dbReference type="PaxDb" id="6239-K06A5.3"/>
<dbReference type="EMBL" id="BX284601">
    <property type="protein sequence ID" value="CCD68113.1"/>
    <property type="molecule type" value="Genomic_DNA"/>
</dbReference>
<accession>O44550</accession>
<feature type="domain" description="MSP" evidence="2">
    <location>
        <begin position="6"/>
        <end position="124"/>
    </location>
</feature>
<dbReference type="GeneID" id="172352"/>
<dbReference type="SUPFAM" id="SSF49354">
    <property type="entry name" value="PapD-like"/>
    <property type="match status" value="1"/>
</dbReference>